<dbReference type="GO" id="GO:0016301">
    <property type="term" value="F:kinase activity"/>
    <property type="evidence" value="ECO:0007669"/>
    <property type="project" value="UniProtKB-KW"/>
</dbReference>
<feature type="compositionally biased region" description="Low complexity" evidence="13">
    <location>
        <begin position="887"/>
        <end position="899"/>
    </location>
</feature>
<keyword evidence="4 11" id="KW-0547">Nucleotide-binding</keyword>
<evidence type="ECO:0000256" key="6">
    <source>
        <dbReference type="ARBA" id="ARBA00022840"/>
    </source>
</evidence>
<keyword evidence="14" id="KW-0472">Membrane</keyword>
<keyword evidence="12" id="KW-0175">Coiled coil</keyword>
<dbReference type="SUPFAM" id="SSF56112">
    <property type="entry name" value="Protein kinase-like (PK-like)"/>
    <property type="match status" value="1"/>
</dbReference>
<dbReference type="Gene3D" id="1.10.510.10">
    <property type="entry name" value="Transferase(Phosphotransferase) domain 1"/>
    <property type="match status" value="1"/>
</dbReference>
<evidence type="ECO:0000256" key="13">
    <source>
        <dbReference type="SAM" id="MobiDB-lite"/>
    </source>
</evidence>
<feature type="transmembrane region" description="Helical" evidence="14">
    <location>
        <begin position="768"/>
        <end position="791"/>
    </location>
</feature>
<feature type="non-terminal residue" evidence="16">
    <location>
        <position position="1"/>
    </location>
</feature>
<protein>
    <recommendedName>
        <fullName evidence="1">non-specific serine/threonine protein kinase</fullName>
        <ecNumber evidence="1">2.7.11.1</ecNumber>
    </recommendedName>
</protein>
<dbReference type="Pfam" id="PF00069">
    <property type="entry name" value="Pkinase"/>
    <property type="match status" value="1"/>
</dbReference>
<feature type="region of interest" description="Disordered" evidence="13">
    <location>
        <begin position="887"/>
        <end position="933"/>
    </location>
</feature>
<feature type="coiled-coil region" evidence="12">
    <location>
        <begin position="393"/>
        <end position="420"/>
    </location>
</feature>
<evidence type="ECO:0000313" key="16">
    <source>
        <dbReference type="EMBL" id="KAH9424996.1"/>
    </source>
</evidence>
<evidence type="ECO:0000256" key="10">
    <source>
        <dbReference type="ARBA" id="ARBA00048977"/>
    </source>
</evidence>
<evidence type="ECO:0000256" key="8">
    <source>
        <dbReference type="ARBA" id="ARBA00037982"/>
    </source>
</evidence>
<reference evidence="16 17" key="1">
    <citation type="journal article" date="2018" name="J. Allergy Clin. Immunol.">
        <title>High-quality assembly of Dermatophagoides pteronyssinus genome and transcriptome reveals a wide range of novel allergens.</title>
        <authorList>
            <person name="Liu X.Y."/>
            <person name="Yang K.Y."/>
            <person name="Wang M.Q."/>
            <person name="Kwok J.S."/>
            <person name="Zeng X."/>
            <person name="Yang Z."/>
            <person name="Xiao X.J."/>
            <person name="Lau C.P."/>
            <person name="Li Y."/>
            <person name="Huang Z.M."/>
            <person name="Ba J.G."/>
            <person name="Yim A.K."/>
            <person name="Ouyang C.Y."/>
            <person name="Ngai S.M."/>
            <person name="Chan T.F."/>
            <person name="Leung E.L."/>
            <person name="Liu L."/>
            <person name="Liu Z.G."/>
            <person name="Tsui S.K."/>
        </authorList>
    </citation>
    <scope>NUCLEOTIDE SEQUENCE [LARGE SCALE GENOMIC DNA]</scope>
    <source>
        <strain evidence="16">Derp</strain>
    </source>
</reference>
<evidence type="ECO:0000256" key="9">
    <source>
        <dbReference type="ARBA" id="ARBA00048659"/>
    </source>
</evidence>
<dbReference type="InterPro" id="IPR000719">
    <property type="entry name" value="Prot_kinase_dom"/>
</dbReference>
<dbReference type="PROSITE" id="PS00107">
    <property type="entry name" value="PROTEIN_KINASE_ATP"/>
    <property type="match status" value="1"/>
</dbReference>
<dbReference type="SMART" id="SM00220">
    <property type="entry name" value="S_TKc"/>
    <property type="match status" value="1"/>
</dbReference>
<dbReference type="PANTHER" id="PTHR11042:SF160">
    <property type="entry name" value="EUKARYOTIC TRANSLATION INITIATION FACTOR 2-ALPHA KINASE 1"/>
    <property type="match status" value="1"/>
</dbReference>
<dbReference type="EMBL" id="NJHN03000024">
    <property type="protein sequence ID" value="KAH9424996.1"/>
    <property type="molecule type" value="Genomic_DNA"/>
</dbReference>
<feature type="compositionally biased region" description="Basic and acidic residues" evidence="13">
    <location>
        <begin position="912"/>
        <end position="925"/>
    </location>
</feature>
<dbReference type="PROSITE" id="PS00108">
    <property type="entry name" value="PROTEIN_KINASE_ST"/>
    <property type="match status" value="1"/>
</dbReference>
<keyword evidence="3" id="KW-0808">Transferase</keyword>
<evidence type="ECO:0000256" key="12">
    <source>
        <dbReference type="SAM" id="Coils"/>
    </source>
</evidence>
<dbReference type="Proteomes" id="UP000887458">
    <property type="component" value="Unassembled WGS sequence"/>
</dbReference>
<sequence>NQINNVNVDEEIVHQLPEALPITDFDDGTMEKSTNKMTMSTKHWEKIFDKDDKILNQSIITTNNNVDNKVVRRNRNRAQNLLFIETLVEKVCFGVEPNPILRKKLVDELLADLKTFYGQRFKWKMQIKLFNELSERLLKIFISNFPINFQSKTTLAITSSQQQTFHSNNFFDEDRYAKEFEEIEKIGDGAHGKVNKVQHRVDKQQYAVKIIYLKKGKLTKFTRETRICAKLSHPNIVIYKTSWIQKCLSSTNDDHNDDESTINLIIELKWFEQILAGVQYMHKNNFIHRDLKPSNIFLGIILFELVYPFGSEMEKSRSVKQLKESRCLPNEFEYNDRYGKLGQLILDMTENNAKKRIKTINLIEKQLSKIRSQFDHRSSRKNRQTYGQLRDEISKLKIEKQKDADKIAKLEEEIRILKQAHPPIVPVNTEPISCSNNEADLSKVTIAIGIIYDNIWQYTKNNMIIIYKTVKTNYDSLNHRLYLHNGQMISMESSYQTFFEKSDDSLKIIWKEMSDDETGTYFHRFISLGMFMDQQSQFALNFMISSDGKQFRNIIYRGSLGTIKMDQKQYQSGYSSIIIISSGKSDNFASLIISTGKNNDPFVQVNWDINMKQATGFLCFSLQLRNAFRLQETQRQCNTTTFLLQPIQFGFIVDKYLYLVGTKYDENYVIYTDKFVIEKRNFESKFWIKKLSDFFICNAPPATFTKESGSIPKEPWPVKGLDKKSTTLSPFERGKIPTPPPSVIDHHPHQLPDEIPEKLPENNFYRTLTLTLFTVKNILMLIILIAVLIIVRNREKQEGISVGAGSYSMSSGFSSSTSSTSATSATRFGSRASKFGSRGSSLSGLSSSSAASSTAASSTAASTTAASSTAASSTAASSTAASSTAASSRSSALTSAASRTRMKGNSRIAAGKRKDFFTTQDELRTRLMKKTRR</sequence>
<keyword evidence="14" id="KW-1133">Transmembrane helix</keyword>
<feature type="region of interest" description="Disordered" evidence="13">
    <location>
        <begin position="806"/>
        <end position="846"/>
    </location>
</feature>
<dbReference type="PROSITE" id="PS50011">
    <property type="entry name" value="PROTEIN_KINASE_DOM"/>
    <property type="match status" value="1"/>
</dbReference>
<evidence type="ECO:0000256" key="1">
    <source>
        <dbReference type="ARBA" id="ARBA00012513"/>
    </source>
</evidence>
<evidence type="ECO:0000256" key="7">
    <source>
        <dbReference type="ARBA" id="ARBA00023193"/>
    </source>
</evidence>
<evidence type="ECO:0000256" key="2">
    <source>
        <dbReference type="ARBA" id="ARBA00022527"/>
    </source>
</evidence>
<feature type="binding site" evidence="11">
    <location>
        <position position="209"/>
    </location>
    <ligand>
        <name>ATP</name>
        <dbReference type="ChEBI" id="CHEBI:30616"/>
    </ligand>
</feature>
<dbReference type="PANTHER" id="PTHR11042">
    <property type="entry name" value="EUKARYOTIC TRANSLATION INITIATION FACTOR 2-ALPHA KINASE EIF2-ALPHA KINASE -RELATED"/>
    <property type="match status" value="1"/>
</dbReference>
<evidence type="ECO:0000259" key="15">
    <source>
        <dbReference type="PROSITE" id="PS50011"/>
    </source>
</evidence>
<keyword evidence="14" id="KW-0812">Transmembrane</keyword>
<evidence type="ECO:0000256" key="5">
    <source>
        <dbReference type="ARBA" id="ARBA00022777"/>
    </source>
</evidence>
<keyword evidence="5 16" id="KW-0418">Kinase</keyword>
<dbReference type="Gene3D" id="3.30.200.20">
    <property type="entry name" value="Phosphorylase Kinase, domain 1"/>
    <property type="match status" value="1"/>
</dbReference>
<evidence type="ECO:0000313" key="17">
    <source>
        <dbReference type="Proteomes" id="UP000887458"/>
    </source>
</evidence>
<organism evidence="16 17">
    <name type="scientific">Dermatophagoides pteronyssinus</name>
    <name type="common">European house dust mite</name>
    <dbReference type="NCBI Taxonomy" id="6956"/>
    <lineage>
        <taxon>Eukaryota</taxon>
        <taxon>Metazoa</taxon>
        <taxon>Ecdysozoa</taxon>
        <taxon>Arthropoda</taxon>
        <taxon>Chelicerata</taxon>
        <taxon>Arachnida</taxon>
        <taxon>Acari</taxon>
        <taxon>Acariformes</taxon>
        <taxon>Sarcoptiformes</taxon>
        <taxon>Astigmata</taxon>
        <taxon>Psoroptidia</taxon>
        <taxon>Analgoidea</taxon>
        <taxon>Pyroglyphidae</taxon>
        <taxon>Dermatophagoidinae</taxon>
        <taxon>Dermatophagoides</taxon>
    </lineage>
</organism>
<accession>A0ABQ8JQW8</accession>
<keyword evidence="2" id="KW-0723">Serine/threonine-protein kinase</keyword>
<evidence type="ECO:0000256" key="4">
    <source>
        <dbReference type="ARBA" id="ARBA00022741"/>
    </source>
</evidence>
<keyword evidence="6 11" id="KW-0067">ATP-binding</keyword>
<comment type="catalytic activity">
    <reaction evidence="10">
        <text>L-seryl-[protein] + ATP = O-phospho-L-seryl-[protein] + ADP + H(+)</text>
        <dbReference type="Rhea" id="RHEA:17989"/>
        <dbReference type="Rhea" id="RHEA-COMP:9863"/>
        <dbReference type="Rhea" id="RHEA-COMP:11604"/>
        <dbReference type="ChEBI" id="CHEBI:15378"/>
        <dbReference type="ChEBI" id="CHEBI:29999"/>
        <dbReference type="ChEBI" id="CHEBI:30616"/>
        <dbReference type="ChEBI" id="CHEBI:83421"/>
        <dbReference type="ChEBI" id="CHEBI:456216"/>
        <dbReference type="EC" id="2.7.11.1"/>
    </reaction>
    <physiologicalReaction direction="left-to-right" evidence="10">
        <dbReference type="Rhea" id="RHEA:17990"/>
    </physiologicalReaction>
</comment>
<dbReference type="InterPro" id="IPR011009">
    <property type="entry name" value="Kinase-like_dom_sf"/>
</dbReference>
<dbReference type="InterPro" id="IPR008271">
    <property type="entry name" value="Ser/Thr_kinase_AS"/>
</dbReference>
<dbReference type="InterPro" id="IPR050339">
    <property type="entry name" value="CC_SR_Kinase"/>
</dbReference>
<evidence type="ECO:0000256" key="11">
    <source>
        <dbReference type="PROSITE-ProRule" id="PRU10141"/>
    </source>
</evidence>
<keyword evidence="7" id="KW-0652">Protein synthesis inhibitor</keyword>
<dbReference type="InterPro" id="IPR017441">
    <property type="entry name" value="Protein_kinase_ATP_BS"/>
</dbReference>
<proteinExistence type="inferred from homology"/>
<evidence type="ECO:0000256" key="14">
    <source>
        <dbReference type="SAM" id="Phobius"/>
    </source>
</evidence>
<name>A0ABQ8JQW8_DERPT</name>
<comment type="caution">
    <text evidence="16">The sequence shown here is derived from an EMBL/GenBank/DDBJ whole genome shotgun (WGS) entry which is preliminary data.</text>
</comment>
<dbReference type="EC" id="2.7.11.1" evidence="1"/>
<keyword evidence="17" id="KW-1185">Reference proteome</keyword>
<gene>
    <name evidence="16" type="primary">EIF2AK2</name>
    <name evidence="16" type="ORF">DERP_009221</name>
</gene>
<reference evidence="16 17" key="2">
    <citation type="journal article" date="2022" name="Mol. Biol. Evol.">
        <title>Comparative Genomics Reveals Insights into the Divergent Evolution of Astigmatic Mites and Household Pest Adaptations.</title>
        <authorList>
            <person name="Xiong Q."/>
            <person name="Wan A.T."/>
            <person name="Liu X."/>
            <person name="Fung C.S."/>
            <person name="Xiao X."/>
            <person name="Malainual N."/>
            <person name="Hou J."/>
            <person name="Wang L."/>
            <person name="Wang M."/>
            <person name="Yang K.Y."/>
            <person name="Cui Y."/>
            <person name="Leung E.L."/>
            <person name="Nong W."/>
            <person name="Shin S.K."/>
            <person name="Au S.W."/>
            <person name="Jeong K.Y."/>
            <person name="Chew F.T."/>
            <person name="Hui J.H."/>
            <person name="Leung T.F."/>
            <person name="Tungtrongchitr A."/>
            <person name="Zhong N."/>
            <person name="Liu Z."/>
            <person name="Tsui S.K."/>
        </authorList>
    </citation>
    <scope>NUCLEOTIDE SEQUENCE [LARGE SCALE GENOMIC DNA]</scope>
    <source>
        <strain evidence="16">Derp</strain>
    </source>
</reference>
<feature type="domain" description="Protein kinase" evidence="15">
    <location>
        <begin position="180"/>
        <end position="425"/>
    </location>
</feature>
<comment type="catalytic activity">
    <reaction evidence="9">
        <text>L-threonyl-[protein] + ATP = O-phospho-L-threonyl-[protein] + ADP + H(+)</text>
        <dbReference type="Rhea" id="RHEA:46608"/>
        <dbReference type="Rhea" id="RHEA-COMP:11060"/>
        <dbReference type="Rhea" id="RHEA-COMP:11605"/>
        <dbReference type="ChEBI" id="CHEBI:15378"/>
        <dbReference type="ChEBI" id="CHEBI:30013"/>
        <dbReference type="ChEBI" id="CHEBI:30616"/>
        <dbReference type="ChEBI" id="CHEBI:61977"/>
        <dbReference type="ChEBI" id="CHEBI:456216"/>
        <dbReference type="EC" id="2.7.11.1"/>
    </reaction>
    <physiologicalReaction direction="left-to-right" evidence="9">
        <dbReference type="Rhea" id="RHEA:46609"/>
    </physiologicalReaction>
</comment>
<evidence type="ECO:0000256" key="3">
    <source>
        <dbReference type="ARBA" id="ARBA00022679"/>
    </source>
</evidence>
<comment type="similarity">
    <text evidence="8">Belongs to the protein kinase superfamily. Ser/Thr protein kinase family. GCN2 subfamily.</text>
</comment>